<keyword evidence="1" id="KW-0479">Metal-binding</keyword>
<keyword evidence="7" id="KW-1185">Reference proteome</keyword>
<evidence type="ECO:0000256" key="2">
    <source>
        <dbReference type="ARBA" id="ARBA00022771"/>
    </source>
</evidence>
<dbReference type="PROSITE" id="PS50089">
    <property type="entry name" value="ZF_RING_2"/>
    <property type="match status" value="1"/>
</dbReference>
<feature type="non-terminal residue" evidence="6">
    <location>
        <position position="103"/>
    </location>
</feature>
<dbReference type="AlphaFoldDB" id="A0AAQ4DLN8"/>
<dbReference type="EMBL" id="JARKHS020029356">
    <property type="protein sequence ID" value="KAK8763378.1"/>
    <property type="molecule type" value="Genomic_DNA"/>
</dbReference>
<evidence type="ECO:0000313" key="7">
    <source>
        <dbReference type="Proteomes" id="UP001321473"/>
    </source>
</evidence>
<dbReference type="SUPFAM" id="SSF57850">
    <property type="entry name" value="RING/U-box"/>
    <property type="match status" value="1"/>
</dbReference>
<dbReference type="Gene3D" id="3.30.40.10">
    <property type="entry name" value="Zinc/RING finger domain, C3HC4 (zinc finger)"/>
    <property type="match status" value="1"/>
</dbReference>
<keyword evidence="3" id="KW-0862">Zinc</keyword>
<evidence type="ECO:0000256" key="4">
    <source>
        <dbReference type="PROSITE-ProRule" id="PRU00175"/>
    </source>
</evidence>
<reference evidence="6 7" key="1">
    <citation type="journal article" date="2023" name="Arcadia Sci">
        <title>De novo assembly of a long-read Amblyomma americanum tick genome.</title>
        <authorList>
            <person name="Chou S."/>
            <person name="Poskanzer K.E."/>
            <person name="Rollins M."/>
            <person name="Thuy-Boun P.S."/>
        </authorList>
    </citation>
    <scope>NUCLEOTIDE SEQUENCE [LARGE SCALE GENOMIC DNA]</scope>
    <source>
        <strain evidence="6">F_SG_1</strain>
        <tissue evidence="6">Salivary glands</tissue>
    </source>
</reference>
<name>A0AAQ4DLN8_AMBAM</name>
<sequence>MPLGKVTYTLVGFATELDWRPVPFVEPLPSVRVCSACGLVRTKTAVLTCPHVLCESCYEQCTQDAERICPLDGLACPEKDVKWMDFPAEELLSKEVTCWNGEN</sequence>
<gene>
    <name evidence="6" type="ORF">V5799_034006</name>
</gene>
<comment type="caution">
    <text evidence="6">The sequence shown here is derived from an EMBL/GenBank/DDBJ whole genome shotgun (WGS) entry which is preliminary data.</text>
</comment>
<evidence type="ECO:0000313" key="6">
    <source>
        <dbReference type="EMBL" id="KAK8763378.1"/>
    </source>
</evidence>
<protein>
    <recommendedName>
        <fullName evidence="5">RING-type domain-containing protein</fullName>
    </recommendedName>
</protein>
<organism evidence="6 7">
    <name type="scientific">Amblyomma americanum</name>
    <name type="common">Lone star tick</name>
    <dbReference type="NCBI Taxonomy" id="6943"/>
    <lineage>
        <taxon>Eukaryota</taxon>
        <taxon>Metazoa</taxon>
        <taxon>Ecdysozoa</taxon>
        <taxon>Arthropoda</taxon>
        <taxon>Chelicerata</taxon>
        <taxon>Arachnida</taxon>
        <taxon>Acari</taxon>
        <taxon>Parasitiformes</taxon>
        <taxon>Ixodida</taxon>
        <taxon>Ixodoidea</taxon>
        <taxon>Ixodidae</taxon>
        <taxon>Amblyomminae</taxon>
        <taxon>Amblyomma</taxon>
    </lineage>
</organism>
<dbReference type="InterPro" id="IPR013083">
    <property type="entry name" value="Znf_RING/FYVE/PHD"/>
</dbReference>
<dbReference type="PROSITE" id="PS00518">
    <property type="entry name" value="ZF_RING_1"/>
    <property type="match status" value="1"/>
</dbReference>
<accession>A0AAQ4DLN8</accession>
<evidence type="ECO:0000259" key="5">
    <source>
        <dbReference type="PROSITE" id="PS50089"/>
    </source>
</evidence>
<evidence type="ECO:0000256" key="3">
    <source>
        <dbReference type="ARBA" id="ARBA00022833"/>
    </source>
</evidence>
<dbReference type="GO" id="GO:0008270">
    <property type="term" value="F:zinc ion binding"/>
    <property type="evidence" value="ECO:0007669"/>
    <property type="project" value="UniProtKB-KW"/>
</dbReference>
<feature type="domain" description="RING-type" evidence="5">
    <location>
        <begin position="34"/>
        <end position="72"/>
    </location>
</feature>
<evidence type="ECO:0000256" key="1">
    <source>
        <dbReference type="ARBA" id="ARBA00022723"/>
    </source>
</evidence>
<proteinExistence type="predicted"/>
<dbReference type="InterPro" id="IPR001841">
    <property type="entry name" value="Znf_RING"/>
</dbReference>
<dbReference type="Proteomes" id="UP001321473">
    <property type="component" value="Unassembled WGS sequence"/>
</dbReference>
<dbReference type="InterPro" id="IPR017907">
    <property type="entry name" value="Znf_RING_CS"/>
</dbReference>
<keyword evidence="2 4" id="KW-0863">Zinc-finger</keyword>